<reference evidence="2 3" key="1">
    <citation type="journal article" date="2007" name="Proc. Natl. Acad. Sci. U.S.A.">
        <title>Independent sorting-out of thousands of duplicated gene pairs in two yeast species descended from a whole-genome duplication.</title>
        <authorList>
            <person name="Scannell D.R."/>
            <person name="Frank A.C."/>
            <person name="Conant G.C."/>
            <person name="Byrne K.P."/>
            <person name="Woolfit M."/>
            <person name="Wolfe K.H."/>
        </authorList>
    </citation>
    <scope>NUCLEOTIDE SEQUENCE [LARGE SCALE GENOMIC DNA]</scope>
    <source>
        <strain evidence="3">ATCC 22028 / DSM 70294 / BCRC 21397 / CBS 2163 / NBRC 10782 / NRRL Y-8283 / UCD 57-17</strain>
    </source>
</reference>
<evidence type="ECO:0000259" key="1">
    <source>
        <dbReference type="Pfam" id="PF09757"/>
    </source>
</evidence>
<dbReference type="OrthoDB" id="424012at2759"/>
<dbReference type="KEGG" id="vpo:Kpol_1003p37"/>
<dbReference type="Proteomes" id="UP000000267">
    <property type="component" value="Unassembled WGS sequence"/>
</dbReference>
<evidence type="ECO:0000313" key="3">
    <source>
        <dbReference type="Proteomes" id="UP000000267"/>
    </source>
</evidence>
<dbReference type="HOGENOM" id="CLU_1229815_0_0_1"/>
<dbReference type="InterPro" id="IPR019154">
    <property type="entry name" value="Arb2-like_domain"/>
</dbReference>
<keyword evidence="3" id="KW-1185">Reference proteome</keyword>
<proteinExistence type="predicted"/>
<organism evidence="3">
    <name type="scientific">Vanderwaltozyma polyspora (strain ATCC 22028 / DSM 70294 / BCRC 21397 / CBS 2163 / NBRC 10782 / NRRL Y-8283 / UCD 57-17)</name>
    <name type="common">Kluyveromyces polysporus</name>
    <dbReference type="NCBI Taxonomy" id="436907"/>
    <lineage>
        <taxon>Eukaryota</taxon>
        <taxon>Fungi</taxon>
        <taxon>Dikarya</taxon>
        <taxon>Ascomycota</taxon>
        <taxon>Saccharomycotina</taxon>
        <taxon>Saccharomycetes</taxon>
        <taxon>Saccharomycetales</taxon>
        <taxon>Saccharomycetaceae</taxon>
        <taxon>Vanderwaltozyma</taxon>
    </lineage>
</organism>
<accession>A7TLZ4</accession>
<gene>
    <name evidence="2" type="ORF">Kpol_1003p37</name>
</gene>
<evidence type="ECO:0000313" key="2">
    <source>
        <dbReference type="EMBL" id="EDO16731.1"/>
    </source>
</evidence>
<feature type="non-terminal residue" evidence="2">
    <location>
        <position position="1"/>
    </location>
</feature>
<dbReference type="GeneID" id="5544898"/>
<feature type="domain" description="Arb2-like" evidence="1">
    <location>
        <begin position="4"/>
        <end position="220"/>
    </location>
</feature>
<dbReference type="Pfam" id="PF09757">
    <property type="entry name" value="Arb2-like"/>
    <property type="match status" value="1"/>
</dbReference>
<name>A7TLZ4_VANPO</name>
<protein>
    <recommendedName>
        <fullName evidence="1">Arb2-like domain-containing protein</fullName>
    </recommendedName>
</protein>
<dbReference type="AlphaFoldDB" id="A7TLZ4"/>
<dbReference type="RefSeq" id="XP_001644589.1">
    <property type="nucleotide sequence ID" value="XM_001644539.1"/>
</dbReference>
<sequence>MKPHEKLVLASQKIFKAETLVILVHDTPELWGDRDIITGVLDPSTSVLIDTSMKFIKWAADRNYSILDINIPKSNLEKETFSSSKAANEIMLSLWDNHLQYISTLTKICFIGIGESYQGIVHLIGERDLRVLSKAVINFVGNFPLKSLSSNFDETMVDWYFKNSLVFTNDSHNCWKESEEKRPRKKFGRVLKSDSDGIISIINERFDEATDFILDAFEEWSDEESD</sequence>
<dbReference type="EMBL" id="DS480418">
    <property type="protein sequence ID" value="EDO16731.1"/>
    <property type="molecule type" value="Genomic_DNA"/>
</dbReference>